<sequence>LPCVVLHWETLPFDSKLYVSFAFSPMTDNLSTRYSLSSFIADASSSSFELEDTNFLILDTCTFIASPPLTDLTR</sequence>
<dbReference type="EMBL" id="BQXS01008198">
    <property type="protein sequence ID" value="GKT29182.1"/>
    <property type="molecule type" value="Genomic_DNA"/>
</dbReference>
<reference evidence="1" key="1">
    <citation type="submission" date="2022-03" db="EMBL/GenBank/DDBJ databases">
        <title>Draft genome sequence of Aduncisulcus paluster, a free-living microaerophilic Fornicata.</title>
        <authorList>
            <person name="Yuyama I."/>
            <person name="Kume K."/>
            <person name="Tamura T."/>
            <person name="Inagaki Y."/>
            <person name="Hashimoto T."/>
        </authorList>
    </citation>
    <scope>NUCLEOTIDE SEQUENCE</scope>
    <source>
        <strain evidence="1">NY0171</strain>
    </source>
</reference>
<evidence type="ECO:0000313" key="1">
    <source>
        <dbReference type="EMBL" id="GKT29182.1"/>
    </source>
</evidence>
<proteinExistence type="predicted"/>
<evidence type="ECO:0000313" key="2">
    <source>
        <dbReference type="Proteomes" id="UP001057375"/>
    </source>
</evidence>
<keyword evidence="2" id="KW-1185">Reference proteome</keyword>
<dbReference type="Proteomes" id="UP001057375">
    <property type="component" value="Unassembled WGS sequence"/>
</dbReference>
<protein>
    <submittedName>
        <fullName evidence="1">Uncharacterized protein</fullName>
    </submittedName>
</protein>
<accession>A0ABQ5KBA9</accession>
<feature type="non-terminal residue" evidence="1">
    <location>
        <position position="1"/>
    </location>
</feature>
<gene>
    <name evidence="1" type="ORF">ADUPG1_005186</name>
</gene>
<organism evidence="1 2">
    <name type="scientific">Aduncisulcus paluster</name>
    <dbReference type="NCBI Taxonomy" id="2918883"/>
    <lineage>
        <taxon>Eukaryota</taxon>
        <taxon>Metamonada</taxon>
        <taxon>Carpediemonas-like organisms</taxon>
        <taxon>Aduncisulcus</taxon>
    </lineage>
</organism>
<comment type="caution">
    <text evidence="1">The sequence shown here is derived from an EMBL/GenBank/DDBJ whole genome shotgun (WGS) entry which is preliminary data.</text>
</comment>
<name>A0ABQ5KBA9_9EUKA</name>